<organism evidence="2 3">
    <name type="scientific">Pleuronectes platessa</name>
    <name type="common">European plaice</name>
    <dbReference type="NCBI Taxonomy" id="8262"/>
    <lineage>
        <taxon>Eukaryota</taxon>
        <taxon>Metazoa</taxon>
        <taxon>Chordata</taxon>
        <taxon>Craniata</taxon>
        <taxon>Vertebrata</taxon>
        <taxon>Euteleostomi</taxon>
        <taxon>Actinopterygii</taxon>
        <taxon>Neopterygii</taxon>
        <taxon>Teleostei</taxon>
        <taxon>Neoteleostei</taxon>
        <taxon>Acanthomorphata</taxon>
        <taxon>Carangaria</taxon>
        <taxon>Pleuronectiformes</taxon>
        <taxon>Pleuronectoidei</taxon>
        <taxon>Pleuronectidae</taxon>
        <taxon>Pleuronectes</taxon>
    </lineage>
</organism>
<dbReference type="AlphaFoldDB" id="A0A9N7TKK5"/>
<sequence>RSLNSSSLERESSSVPPHYCPRTSRPLRCRNARANPALRGGENIPTTCGCGSGSRRKAPGRWEGSGAERKLQPDIVLVNPRLCVASLRSNLIPESGAFIPGGVRALHADQPSQHASRRPLIALPCYSPEAQEEEEEEGKNDHPLTDSAILDFCLRVTWSAPASIRGGVRLVEGR</sequence>
<reference evidence="2" key="1">
    <citation type="submission" date="2020-03" db="EMBL/GenBank/DDBJ databases">
        <authorList>
            <person name="Weist P."/>
        </authorList>
    </citation>
    <scope>NUCLEOTIDE SEQUENCE</scope>
</reference>
<evidence type="ECO:0000313" key="2">
    <source>
        <dbReference type="EMBL" id="CAB1414757.1"/>
    </source>
</evidence>
<feature type="non-terminal residue" evidence="2">
    <location>
        <position position="1"/>
    </location>
</feature>
<gene>
    <name evidence="2" type="ORF">PLEPLA_LOCUS2468</name>
</gene>
<keyword evidence="3" id="KW-1185">Reference proteome</keyword>
<dbReference type="Proteomes" id="UP001153269">
    <property type="component" value="Unassembled WGS sequence"/>
</dbReference>
<evidence type="ECO:0000256" key="1">
    <source>
        <dbReference type="SAM" id="MobiDB-lite"/>
    </source>
</evidence>
<proteinExistence type="predicted"/>
<feature type="region of interest" description="Disordered" evidence="1">
    <location>
        <begin position="1"/>
        <end position="26"/>
    </location>
</feature>
<evidence type="ECO:0000313" key="3">
    <source>
        <dbReference type="Proteomes" id="UP001153269"/>
    </source>
</evidence>
<comment type="caution">
    <text evidence="2">The sequence shown here is derived from an EMBL/GenBank/DDBJ whole genome shotgun (WGS) entry which is preliminary data.</text>
</comment>
<accession>A0A9N7TKK5</accession>
<dbReference type="EMBL" id="CADEAL010000123">
    <property type="protein sequence ID" value="CAB1414757.1"/>
    <property type="molecule type" value="Genomic_DNA"/>
</dbReference>
<protein>
    <submittedName>
        <fullName evidence="2">Uncharacterized protein</fullName>
    </submittedName>
</protein>
<name>A0A9N7TKK5_PLEPL</name>